<comment type="catalytic activity">
    <reaction evidence="5">
        <text>biotin + L-lysyl-[protein] + ATP = N(6)-biotinyl-L-lysyl-[protein] + AMP + diphosphate + H(+)</text>
        <dbReference type="Rhea" id="RHEA:11756"/>
        <dbReference type="Rhea" id="RHEA-COMP:9752"/>
        <dbReference type="Rhea" id="RHEA-COMP:10505"/>
        <dbReference type="ChEBI" id="CHEBI:15378"/>
        <dbReference type="ChEBI" id="CHEBI:29969"/>
        <dbReference type="ChEBI" id="CHEBI:30616"/>
        <dbReference type="ChEBI" id="CHEBI:33019"/>
        <dbReference type="ChEBI" id="CHEBI:57586"/>
        <dbReference type="ChEBI" id="CHEBI:83144"/>
        <dbReference type="ChEBI" id="CHEBI:456215"/>
        <dbReference type="EC" id="6.3.4.15"/>
    </reaction>
</comment>
<keyword evidence="2 5" id="KW-0547">Nucleotide-binding</keyword>
<dbReference type="GO" id="GO:0004077">
    <property type="term" value="F:biotin--[biotin carboxyl-carrier protein] ligase activity"/>
    <property type="evidence" value="ECO:0007669"/>
    <property type="project" value="UniProtKB-UniRule"/>
</dbReference>
<dbReference type="PROSITE" id="PS51733">
    <property type="entry name" value="BPL_LPL_CATALYTIC"/>
    <property type="match status" value="1"/>
</dbReference>
<keyword evidence="5" id="KW-0678">Repressor</keyword>
<evidence type="ECO:0000256" key="5">
    <source>
        <dbReference type="HAMAP-Rule" id="MF_00978"/>
    </source>
</evidence>
<feature type="binding site" evidence="5">
    <location>
        <begin position="111"/>
        <end position="113"/>
    </location>
    <ligand>
        <name>biotin</name>
        <dbReference type="ChEBI" id="CHEBI:57586"/>
    </ligand>
</feature>
<dbReference type="GO" id="GO:0006355">
    <property type="term" value="P:regulation of DNA-templated transcription"/>
    <property type="evidence" value="ECO:0007669"/>
    <property type="project" value="UniProtKB-UniRule"/>
</dbReference>
<comment type="similarity">
    <text evidence="5">Belongs to the biotin--protein ligase family.</text>
</comment>
<evidence type="ECO:0000256" key="3">
    <source>
        <dbReference type="ARBA" id="ARBA00022840"/>
    </source>
</evidence>
<reference evidence="7" key="1">
    <citation type="submission" date="2022-09" db="EMBL/GenBank/DDBJ databases">
        <title>Complete Genomes of Fervidibacillus albus and Fervidibacillus halotolerans isolated from tidal flat sediments.</title>
        <authorList>
            <person name="Kwon K.K."/>
            <person name="Yang S.-H."/>
            <person name="Park M.J."/>
            <person name="Oh H.-M."/>
        </authorList>
    </citation>
    <scope>NUCLEOTIDE SEQUENCE</scope>
    <source>
        <strain evidence="7">MEBiC13591</strain>
    </source>
</reference>
<dbReference type="GO" id="GO:0005737">
    <property type="term" value="C:cytoplasm"/>
    <property type="evidence" value="ECO:0007669"/>
    <property type="project" value="TreeGrafter"/>
</dbReference>
<keyword evidence="5" id="KW-0238">DNA-binding</keyword>
<evidence type="ECO:0000256" key="4">
    <source>
        <dbReference type="ARBA" id="ARBA00023267"/>
    </source>
</evidence>
<keyword evidence="1 5" id="KW-0436">Ligase</keyword>
<dbReference type="GO" id="GO:0009249">
    <property type="term" value="P:protein lipoylation"/>
    <property type="evidence" value="ECO:0007669"/>
    <property type="project" value="UniProtKB-ARBA"/>
</dbReference>
<comment type="function">
    <text evidence="5">Acts both as a biotin--[acetyl-CoA-carboxylase] ligase and a repressor.</text>
</comment>
<dbReference type="NCBIfam" id="TIGR00121">
    <property type="entry name" value="birA_ligase"/>
    <property type="match status" value="1"/>
</dbReference>
<dbReference type="EMBL" id="CP106878">
    <property type="protein sequence ID" value="WAA10578.1"/>
    <property type="molecule type" value="Genomic_DNA"/>
</dbReference>
<proteinExistence type="inferred from homology"/>
<dbReference type="InterPro" id="IPR045864">
    <property type="entry name" value="aa-tRNA-synth_II/BPL/LPL"/>
</dbReference>
<evidence type="ECO:0000313" key="7">
    <source>
        <dbReference type="EMBL" id="WAA10578.1"/>
    </source>
</evidence>
<dbReference type="EC" id="6.3.4.15" evidence="5"/>
<dbReference type="SUPFAM" id="SSF50037">
    <property type="entry name" value="C-terminal domain of transcriptional repressors"/>
    <property type="match status" value="1"/>
</dbReference>
<dbReference type="AlphaFoldDB" id="A0A9E8RWY4"/>
<evidence type="ECO:0000256" key="1">
    <source>
        <dbReference type="ARBA" id="ARBA00022598"/>
    </source>
</evidence>
<keyword evidence="8" id="KW-1185">Reference proteome</keyword>
<evidence type="ECO:0000256" key="2">
    <source>
        <dbReference type="ARBA" id="ARBA00022741"/>
    </source>
</evidence>
<feature type="domain" description="BPL/LPL catalytic" evidence="6">
    <location>
        <begin position="64"/>
        <end position="250"/>
    </location>
</feature>
<dbReference type="PANTHER" id="PTHR12835:SF5">
    <property type="entry name" value="BIOTIN--PROTEIN LIGASE"/>
    <property type="match status" value="1"/>
</dbReference>
<dbReference type="Pfam" id="PF02237">
    <property type="entry name" value="BPL_C"/>
    <property type="match status" value="1"/>
</dbReference>
<dbReference type="InterPro" id="IPR004143">
    <property type="entry name" value="BPL_LPL_catalytic"/>
</dbReference>
<dbReference type="Pfam" id="PF03099">
    <property type="entry name" value="BPL_LplA_LipB"/>
    <property type="match status" value="1"/>
</dbReference>
<dbReference type="Gene3D" id="2.30.30.100">
    <property type="match status" value="1"/>
</dbReference>
<evidence type="ECO:0000313" key="8">
    <source>
        <dbReference type="Proteomes" id="UP001164718"/>
    </source>
</evidence>
<keyword evidence="3 5" id="KW-0067">ATP-binding</keyword>
<dbReference type="KEGG" id="faf:OE104_04465"/>
<dbReference type="InterPro" id="IPR030855">
    <property type="entry name" value="Bifunct_BirA"/>
</dbReference>
<name>A0A9E8RWY4_9BACI</name>
<dbReference type="CDD" id="cd16442">
    <property type="entry name" value="BPL"/>
    <property type="match status" value="1"/>
</dbReference>
<dbReference type="GO" id="GO:0003677">
    <property type="term" value="F:DNA binding"/>
    <property type="evidence" value="ECO:0007669"/>
    <property type="project" value="UniProtKB-UniRule"/>
</dbReference>
<gene>
    <name evidence="5" type="primary">birA</name>
    <name evidence="7" type="ORF">OE104_04465</name>
</gene>
<protein>
    <recommendedName>
        <fullName evidence="5">Bifunctional ligase/repressor BirA</fullName>
    </recommendedName>
    <alternativeName>
        <fullName evidence="5">Biotin--[acetyl-CoA-carboxylase] ligase</fullName>
        <ecNumber evidence="5">6.3.4.15</ecNumber>
    </alternativeName>
    <alternativeName>
        <fullName evidence="5">Biotin--protein ligase</fullName>
    </alternativeName>
    <alternativeName>
        <fullName evidence="5">Biotin-[acetyl-CoA carboxylase] synthetase</fullName>
    </alternativeName>
</protein>
<dbReference type="RefSeq" id="WP_275418373.1">
    <property type="nucleotide sequence ID" value="NZ_CP106878.1"/>
</dbReference>
<accession>A0A9E8RWY4</accession>
<dbReference type="InterPro" id="IPR003142">
    <property type="entry name" value="BPL_C"/>
</dbReference>
<dbReference type="HAMAP" id="MF_00978">
    <property type="entry name" value="Bifunct_BirA"/>
    <property type="match status" value="1"/>
</dbReference>
<dbReference type="PANTHER" id="PTHR12835">
    <property type="entry name" value="BIOTIN PROTEIN LIGASE"/>
    <property type="match status" value="1"/>
</dbReference>
<dbReference type="GO" id="GO:0016740">
    <property type="term" value="F:transferase activity"/>
    <property type="evidence" value="ECO:0007669"/>
    <property type="project" value="UniProtKB-ARBA"/>
</dbReference>
<sequence>MNGQVNDLFASLMKEDGYFLPMERPLIDQIRLTTKAGYRLERVGDSGLRCVKESLYERGRRFVNDLPTTLIGKHVYFFETVSSTQTIAKQFIPLKAKEGTLIIAEEQTAGRGRMARKWYSQKGGLWFSVIVKPNIPIKIAPQLTLLTAVAVVRAIKDVLPLQPKIKWPNDILINGKKVCGILTELQSANGSIEAIIIGVGMNVNQGKNNFPKDIRPIATSIFAESGNTIDLFSLLKAFCVHFEQLYEQYLQHGFKEIQTLWEQNCDTIGKEVVATTIRETIDGKVIGISEEGALLIKKENGKVSEIFSADLTNKST</sequence>
<keyword evidence="5" id="KW-0804">Transcription</keyword>
<keyword evidence="4 5" id="KW-0092">Biotin</keyword>
<feature type="binding site" evidence="5">
    <location>
        <position position="177"/>
    </location>
    <ligand>
        <name>biotin</name>
        <dbReference type="ChEBI" id="CHEBI:57586"/>
    </ligand>
</feature>
<feature type="DNA-binding region" description="H-T-H motif" evidence="5">
    <location>
        <begin position="23"/>
        <end position="42"/>
    </location>
</feature>
<dbReference type="InterPro" id="IPR008988">
    <property type="entry name" value="Transcriptional_repressor_C"/>
</dbReference>
<organism evidence="7 8">
    <name type="scientific">Fervidibacillus albus</name>
    <dbReference type="NCBI Taxonomy" id="2980026"/>
    <lineage>
        <taxon>Bacteria</taxon>
        <taxon>Bacillati</taxon>
        <taxon>Bacillota</taxon>
        <taxon>Bacilli</taxon>
        <taxon>Bacillales</taxon>
        <taxon>Bacillaceae</taxon>
        <taxon>Fervidibacillus</taxon>
    </lineage>
</organism>
<feature type="binding site" evidence="5">
    <location>
        <position position="107"/>
    </location>
    <ligand>
        <name>biotin</name>
        <dbReference type="ChEBI" id="CHEBI:57586"/>
    </ligand>
</feature>
<evidence type="ECO:0000259" key="6">
    <source>
        <dbReference type="PROSITE" id="PS51733"/>
    </source>
</evidence>
<dbReference type="GO" id="GO:0005524">
    <property type="term" value="F:ATP binding"/>
    <property type="evidence" value="ECO:0007669"/>
    <property type="project" value="UniProtKB-UniRule"/>
</dbReference>
<dbReference type="SUPFAM" id="SSF55681">
    <property type="entry name" value="Class II aaRS and biotin synthetases"/>
    <property type="match status" value="1"/>
</dbReference>
<dbReference type="InterPro" id="IPR004408">
    <property type="entry name" value="Biotin_CoA_COase_ligase"/>
</dbReference>
<dbReference type="Proteomes" id="UP001164718">
    <property type="component" value="Chromosome"/>
</dbReference>
<comment type="caution">
    <text evidence="5">Lacks conserved residue(s) required for the propagation of feature annotation.</text>
</comment>
<keyword evidence="5" id="KW-0805">Transcription regulation</keyword>
<dbReference type="Gene3D" id="3.30.930.10">
    <property type="entry name" value="Bira Bifunctional Protein, Domain 2"/>
    <property type="match status" value="1"/>
</dbReference>